<feature type="transmembrane region" description="Helical" evidence="1">
    <location>
        <begin position="138"/>
        <end position="159"/>
    </location>
</feature>
<keyword evidence="1" id="KW-0812">Transmembrane</keyword>
<feature type="transmembrane region" description="Helical" evidence="1">
    <location>
        <begin position="272"/>
        <end position="292"/>
    </location>
</feature>
<organism evidence="2">
    <name type="scientific">Methylobacterium bullatum</name>
    <dbReference type="NCBI Taxonomy" id="570505"/>
    <lineage>
        <taxon>Bacteria</taxon>
        <taxon>Pseudomonadati</taxon>
        <taxon>Pseudomonadota</taxon>
        <taxon>Alphaproteobacteria</taxon>
        <taxon>Hyphomicrobiales</taxon>
        <taxon>Methylobacteriaceae</taxon>
        <taxon>Methylobacterium</taxon>
    </lineage>
</organism>
<feature type="transmembrane region" description="Helical" evidence="1">
    <location>
        <begin position="223"/>
        <end position="243"/>
    </location>
</feature>
<sequence>MKTRPAFDDAASAGIITAEQARALSAFYAAQRGRGAAFDLAHVLWYAGALVVIGAMGLFSTLAFGMMGGPALTATALIYAAAFVAAGRHLRIAHDLLVPGGLLIACAVAMTPLAVYGLQESWGWGEQGRPGAYRDVFTWIKGGWVPMEAATLLASAVALRATRFGFITLIAAVALWFLSMDIGLWATGPDLDWETRRTISLWFGLALMAFAWVVDLRQRRTDYAFWLHLSGILTFWGAVTWQFSDSEVAKALYASMNVALIGLAIFLSRRIYAVFGAIGVALYLGDLASRVFIDSLLFPFALSLIGLGLIGLGILYQRNADRIGGAMMRSLPGSLRRWRPDHGDGA</sequence>
<evidence type="ECO:0000256" key="1">
    <source>
        <dbReference type="SAM" id="Phobius"/>
    </source>
</evidence>
<feature type="transmembrane region" description="Helical" evidence="1">
    <location>
        <begin position="166"/>
        <end position="187"/>
    </location>
</feature>
<accession>A0A679J9Y1</accession>
<feature type="transmembrane region" description="Helical" evidence="1">
    <location>
        <begin position="298"/>
        <end position="316"/>
    </location>
</feature>
<feature type="transmembrane region" description="Helical" evidence="1">
    <location>
        <begin position="43"/>
        <end position="65"/>
    </location>
</feature>
<feature type="transmembrane region" description="Helical" evidence="1">
    <location>
        <begin position="249"/>
        <end position="267"/>
    </location>
</feature>
<dbReference type="EMBL" id="LR743504">
    <property type="protein sequence ID" value="CAA2106581.1"/>
    <property type="molecule type" value="Genomic_DNA"/>
</dbReference>
<keyword evidence="1" id="KW-1133">Transmembrane helix</keyword>
<proteinExistence type="predicted"/>
<feature type="transmembrane region" description="Helical" evidence="1">
    <location>
        <begin position="199"/>
        <end position="216"/>
    </location>
</feature>
<feature type="transmembrane region" description="Helical" evidence="1">
    <location>
        <begin position="97"/>
        <end position="118"/>
    </location>
</feature>
<protein>
    <recommendedName>
        <fullName evidence="3">DUF2157 domain-containing protein</fullName>
    </recommendedName>
</protein>
<gene>
    <name evidence="2" type="ORF">MBUL_03744</name>
</gene>
<keyword evidence="1" id="KW-0472">Membrane</keyword>
<name>A0A679J9Y1_9HYPH</name>
<dbReference type="AlphaFoldDB" id="A0A679J9Y1"/>
<evidence type="ECO:0000313" key="2">
    <source>
        <dbReference type="EMBL" id="CAA2106581.1"/>
    </source>
</evidence>
<evidence type="ECO:0008006" key="3">
    <source>
        <dbReference type="Google" id="ProtNLM"/>
    </source>
</evidence>
<reference evidence="2" key="1">
    <citation type="submission" date="2019-12" db="EMBL/GenBank/DDBJ databases">
        <authorList>
            <person name="Cremers G."/>
        </authorList>
    </citation>
    <scope>NUCLEOTIDE SEQUENCE</scope>
    <source>
        <strain evidence="2">Mbul1</strain>
    </source>
</reference>
<feature type="transmembrane region" description="Helical" evidence="1">
    <location>
        <begin position="71"/>
        <end position="90"/>
    </location>
</feature>